<reference evidence="2" key="1">
    <citation type="submission" date="2021-06" db="EMBL/GenBank/DDBJ databases">
        <authorList>
            <person name="Kallberg Y."/>
            <person name="Tangrot J."/>
            <person name="Rosling A."/>
        </authorList>
    </citation>
    <scope>NUCLEOTIDE SEQUENCE</scope>
    <source>
        <strain evidence="2">IN212</strain>
    </source>
</reference>
<keyword evidence="3" id="KW-1185">Reference proteome</keyword>
<name>A0A9N9G396_9GLOM</name>
<dbReference type="InterPro" id="IPR054586">
    <property type="entry name" value="MACPF_1_fungal"/>
</dbReference>
<dbReference type="AlphaFoldDB" id="A0A9N9G396"/>
<dbReference type="Proteomes" id="UP000789396">
    <property type="component" value="Unassembled WGS sequence"/>
</dbReference>
<organism evidence="2 3">
    <name type="scientific">Racocetra fulgida</name>
    <dbReference type="NCBI Taxonomy" id="60492"/>
    <lineage>
        <taxon>Eukaryota</taxon>
        <taxon>Fungi</taxon>
        <taxon>Fungi incertae sedis</taxon>
        <taxon>Mucoromycota</taxon>
        <taxon>Glomeromycotina</taxon>
        <taxon>Glomeromycetes</taxon>
        <taxon>Diversisporales</taxon>
        <taxon>Gigasporaceae</taxon>
        <taxon>Racocetra</taxon>
    </lineage>
</organism>
<comment type="caution">
    <text evidence="2">The sequence shown here is derived from an EMBL/GenBank/DDBJ whole genome shotgun (WGS) entry which is preliminary data.</text>
</comment>
<dbReference type="OrthoDB" id="2338512at2759"/>
<accession>A0A9N9G396</accession>
<protein>
    <submittedName>
        <fullName evidence="2">2196_t:CDS:1</fullName>
    </submittedName>
</protein>
<evidence type="ECO:0000259" key="1">
    <source>
        <dbReference type="Pfam" id="PF22693"/>
    </source>
</evidence>
<evidence type="ECO:0000313" key="3">
    <source>
        <dbReference type="Proteomes" id="UP000789396"/>
    </source>
</evidence>
<evidence type="ECO:0000313" key="2">
    <source>
        <dbReference type="EMBL" id="CAG8576891.1"/>
    </source>
</evidence>
<sequence length="706" mass="82092">MAFSFFKKYDKNQEKLFKFKIGNGSVFPKGFQPNKELQYVREELAKDKKIYPDKDYPEANNLQFFDKAGTSITYECEKYYNLETICDKESIIHVEFLLRSINVNVDGLEEHTVYLNPKSKLTEIREKIKEKTEDKIKGEFLFRKQNGGIIKTTEENSNNLKKFLKNDTLYISILQETEMIIIIYSDKTHHHSFKRSLDKRMSLFQIRSILANNKFTDPERMKSNHRFSDQENTFISEVDEDKKKLYEVLRINGHGLNVLNILKRDDDPDWAKLVNKCGYGFVIDKDSMFVKQIQSPRHRAFTIKTTTQPYEVTDYKDSEFECESEFQELRKKNFITFGKVGFVLPFISISFGLNQILSREKPNSYETNTKYSYIQVKRAKIDIDKNDIDITDEFKNDIREALEKGTRNKKVAKLKEIADKYGHFYARSMSFGGVAIQKIESFKHSGCQALSGKASLGTKSNTENCFNSSKSKSSSTCEIKGGNKDEYQHNRINWINSLNDSNTWDIIEHNNVYSIFDLLKGDLRKNVIKVLGKRILKDGIDEIMYSTSGNDPYCHDIGWELDDISNIEDCEIFSTVMKEHNRHIFSSCVTYDAPDAPVIVIQRVPSEKKPRKKFRKLKVGTIYVRNDLNNMFQKEVEWNPMNQKDKIFSSSKLDAIDSDENKLIFVNQLFENPNNNHRIINVAFESLGCNSLLCGSLDKESFTKMI</sequence>
<proteinExistence type="predicted"/>
<gene>
    <name evidence="2" type="ORF">RFULGI_LOCUS5682</name>
</gene>
<feature type="domain" description="MACPF-like" evidence="1">
    <location>
        <begin position="341"/>
        <end position="527"/>
    </location>
</feature>
<dbReference type="Pfam" id="PF22693">
    <property type="entry name" value="MACPF_1"/>
    <property type="match status" value="1"/>
</dbReference>
<dbReference type="EMBL" id="CAJVPZ010006716">
    <property type="protein sequence ID" value="CAG8576891.1"/>
    <property type="molecule type" value="Genomic_DNA"/>
</dbReference>